<evidence type="ECO:0000313" key="2">
    <source>
        <dbReference type="EMBL" id="QEA15393.1"/>
    </source>
</evidence>
<dbReference type="KEGG" id="ngf:FRF71_04150"/>
<dbReference type="Proteomes" id="UP000321172">
    <property type="component" value="Chromosome"/>
</dbReference>
<dbReference type="InterPro" id="IPR018968">
    <property type="entry name" value="Phasin"/>
</dbReference>
<sequence length="240" mass="24923">MADATVNKIDEAKAEVLAEKAYAAAAAAPEAKAAPAAPVKKVAAAKKPAAKKAVAPAKKVAVKKTVAPKTVAKPAAKKVAKAAPLKSKDTTIMAKTQQAAEDFTAKVKDAVADLQDRAKTAMEKSTAVFADAGEFTKGNVEALVESGKVLAAGLQDLGKVYVEDAKTGFETMTADVKELAAVKSPADFFKLQGEILRRNFDTAMATGSKRSEALVKLANEAFAPVQNRVSIAIEKVKQAA</sequence>
<reference evidence="2 3" key="1">
    <citation type="journal article" date="2013" name="J. Microbiol. Biotechnol.">
        <title>Novosphingobium ginsenosidimutans sp. nov., with the ability to convert ginsenoside.</title>
        <authorList>
            <person name="Kim J.K."/>
            <person name="He D."/>
            <person name="Liu Q.M."/>
            <person name="Park H.Y."/>
            <person name="Jung M.S."/>
            <person name="Yoon M.H."/>
            <person name="Kim S.C."/>
            <person name="Im W.T."/>
        </authorList>
    </citation>
    <scope>NUCLEOTIDE SEQUENCE [LARGE SCALE GENOMIC DNA]</scope>
    <source>
        <strain evidence="2 3">FW-6</strain>
    </source>
</reference>
<evidence type="ECO:0000313" key="3">
    <source>
        <dbReference type="Proteomes" id="UP000321172"/>
    </source>
</evidence>
<dbReference type="NCBIfam" id="TIGR01841">
    <property type="entry name" value="phasin"/>
    <property type="match status" value="1"/>
</dbReference>
<feature type="domain" description="Phasin" evidence="1">
    <location>
        <begin position="134"/>
        <end position="229"/>
    </location>
</feature>
<organism evidence="2 3">
    <name type="scientific">Novosphingobium ginsenosidimutans</name>
    <dbReference type="NCBI Taxonomy" id="1176536"/>
    <lineage>
        <taxon>Bacteria</taxon>
        <taxon>Pseudomonadati</taxon>
        <taxon>Pseudomonadota</taxon>
        <taxon>Alphaproteobacteria</taxon>
        <taxon>Sphingomonadales</taxon>
        <taxon>Sphingomonadaceae</taxon>
        <taxon>Novosphingobium</taxon>
    </lineage>
</organism>
<dbReference type="EMBL" id="CP042345">
    <property type="protein sequence ID" value="QEA15393.1"/>
    <property type="molecule type" value="Genomic_DNA"/>
</dbReference>
<keyword evidence="3" id="KW-1185">Reference proteome</keyword>
<proteinExistence type="predicted"/>
<dbReference type="RefSeq" id="WP_147089371.1">
    <property type="nucleotide sequence ID" value="NZ_BAABJD010000001.1"/>
</dbReference>
<protein>
    <submittedName>
        <fullName evidence="2">Phasin family protein</fullName>
    </submittedName>
</protein>
<name>A0A5B8S261_9SPHN</name>
<dbReference type="InterPro" id="IPR010127">
    <property type="entry name" value="Phasin_subfam-1"/>
</dbReference>
<dbReference type="OrthoDB" id="8479795at2"/>
<gene>
    <name evidence="2" type="ORF">FRF71_04150</name>
</gene>
<dbReference type="AlphaFoldDB" id="A0A5B8S261"/>
<dbReference type="Pfam" id="PF09361">
    <property type="entry name" value="Phasin_2"/>
    <property type="match status" value="1"/>
</dbReference>
<accession>A0A5B8S261</accession>
<evidence type="ECO:0000259" key="1">
    <source>
        <dbReference type="Pfam" id="PF09361"/>
    </source>
</evidence>